<dbReference type="GO" id="GO:0005634">
    <property type="term" value="C:nucleus"/>
    <property type="evidence" value="ECO:0007669"/>
    <property type="project" value="TreeGrafter"/>
</dbReference>
<feature type="binding site" evidence="4">
    <location>
        <position position="143"/>
    </location>
    <ligand>
        <name>Zn(2+)</name>
        <dbReference type="ChEBI" id="CHEBI:29105"/>
    </ligand>
</feature>
<dbReference type="Gene3D" id="3.30.1600.10">
    <property type="entry name" value="SIR2/SIRT2 'Small Domain"/>
    <property type="match status" value="1"/>
</dbReference>
<keyword evidence="2" id="KW-0808">Transferase</keyword>
<dbReference type="PANTHER" id="PTHR11085:SF10">
    <property type="entry name" value="NAD-DEPENDENT PROTEIN DEACYLASE SIRTUIN-5, MITOCHONDRIAL-RELATED"/>
    <property type="match status" value="1"/>
</dbReference>
<dbReference type="InterPro" id="IPR003000">
    <property type="entry name" value="Sirtuin"/>
</dbReference>
<evidence type="ECO:0000256" key="1">
    <source>
        <dbReference type="ARBA" id="ARBA00006924"/>
    </source>
</evidence>
<dbReference type="GO" id="GO:0017136">
    <property type="term" value="F:histone deacetylase activity, NAD-dependent"/>
    <property type="evidence" value="ECO:0007669"/>
    <property type="project" value="TreeGrafter"/>
</dbReference>
<comment type="caution">
    <text evidence="6">The sequence shown here is derived from an EMBL/GenBank/DDBJ whole genome shotgun (WGS) entry which is preliminary data.</text>
</comment>
<dbReference type="Gene3D" id="3.40.50.1220">
    <property type="entry name" value="TPP-binding domain"/>
    <property type="match status" value="1"/>
</dbReference>
<protein>
    <recommendedName>
        <fullName evidence="5">Deacetylase sirtuin-type domain-containing protein</fullName>
    </recommendedName>
</protein>
<keyword evidence="3" id="KW-0520">NAD</keyword>
<evidence type="ECO:0000259" key="5">
    <source>
        <dbReference type="PROSITE" id="PS50305"/>
    </source>
</evidence>
<feature type="binding site" evidence="4">
    <location>
        <position position="148"/>
    </location>
    <ligand>
        <name>Zn(2+)</name>
        <dbReference type="ChEBI" id="CHEBI:29105"/>
    </ligand>
</feature>
<keyword evidence="7" id="KW-1185">Reference proteome</keyword>
<feature type="active site" description="Proton acceptor" evidence="4">
    <location>
        <position position="135"/>
    </location>
</feature>
<comment type="similarity">
    <text evidence="1">Belongs to the sirtuin family. Class I subfamily.</text>
</comment>
<evidence type="ECO:0000313" key="6">
    <source>
        <dbReference type="EMBL" id="GMM44540.1"/>
    </source>
</evidence>
<dbReference type="PANTHER" id="PTHR11085">
    <property type="entry name" value="NAD-DEPENDENT PROTEIN DEACYLASE SIRTUIN-5, MITOCHONDRIAL-RELATED"/>
    <property type="match status" value="1"/>
</dbReference>
<feature type="binding site" evidence="4">
    <location>
        <position position="191"/>
    </location>
    <ligand>
        <name>Zn(2+)</name>
        <dbReference type="ChEBI" id="CHEBI:29105"/>
    </ligand>
</feature>
<dbReference type="GO" id="GO:0070403">
    <property type="term" value="F:NAD+ binding"/>
    <property type="evidence" value="ECO:0007669"/>
    <property type="project" value="InterPro"/>
</dbReference>
<evidence type="ECO:0000256" key="2">
    <source>
        <dbReference type="ARBA" id="ARBA00022679"/>
    </source>
</evidence>
<evidence type="ECO:0000256" key="3">
    <source>
        <dbReference type="ARBA" id="ARBA00023027"/>
    </source>
</evidence>
<dbReference type="InterPro" id="IPR026591">
    <property type="entry name" value="Sirtuin_cat_small_dom_sf"/>
</dbReference>
<keyword evidence="4" id="KW-0862">Zinc</keyword>
<dbReference type="InterPro" id="IPR050134">
    <property type="entry name" value="NAD-dep_sirtuin_deacylases"/>
</dbReference>
<proteinExistence type="inferred from homology"/>
<feature type="domain" description="Deacetylase sirtuin-type" evidence="5">
    <location>
        <begin position="1"/>
        <end position="300"/>
    </location>
</feature>
<reference evidence="6 7" key="1">
    <citation type="journal article" date="2023" name="Elife">
        <title>Identification of key yeast species and microbe-microbe interactions impacting larval growth of Drosophila in the wild.</title>
        <authorList>
            <person name="Mure A."/>
            <person name="Sugiura Y."/>
            <person name="Maeda R."/>
            <person name="Honda K."/>
            <person name="Sakurai N."/>
            <person name="Takahashi Y."/>
            <person name="Watada M."/>
            <person name="Katoh T."/>
            <person name="Gotoh A."/>
            <person name="Gotoh Y."/>
            <person name="Taniguchi I."/>
            <person name="Nakamura K."/>
            <person name="Hayashi T."/>
            <person name="Katayama T."/>
            <person name="Uemura T."/>
            <person name="Hattori Y."/>
        </authorList>
    </citation>
    <scope>NUCLEOTIDE SEQUENCE [LARGE SCALE GENOMIC DNA]</scope>
    <source>
        <strain evidence="6 7">PK-24</strain>
    </source>
</reference>
<organism evidence="6 7">
    <name type="scientific">Pichia kluyveri</name>
    <name type="common">Yeast</name>
    <dbReference type="NCBI Taxonomy" id="36015"/>
    <lineage>
        <taxon>Eukaryota</taxon>
        <taxon>Fungi</taxon>
        <taxon>Dikarya</taxon>
        <taxon>Ascomycota</taxon>
        <taxon>Saccharomycotina</taxon>
        <taxon>Pichiomycetes</taxon>
        <taxon>Pichiales</taxon>
        <taxon>Pichiaceae</taxon>
        <taxon>Pichia</taxon>
    </lineage>
</organism>
<sequence length="300" mass="33835">MDSMDSIQEFQKFLYDKTLDGRRINVLALVGAGLSAPSGVIPSNIGDTDGDNVWRNYSFIDLATLDAFDSNPALVWLYYALKRHQALKAEPNEGHKVLAQLSNLNDKFNLLTISQNMDGLHHRSGHNREKLLEFHGSLFNVKCTNFMCYYSKYTLKDPLTDSLDATKYEDSENTQLPTINSLDQLPLCPECLSNGEKYLLRPGVIWFGESLPLYLIDQADEFIIENDIDLLLVIGTSHTVWPTSSYIDVIKNNGGYIAVFNIVEDSEIDKIKETSNTKVWNFIGDCSITLPKVFNSFINS</sequence>
<dbReference type="Proteomes" id="UP001378960">
    <property type="component" value="Unassembled WGS sequence"/>
</dbReference>
<gene>
    <name evidence="6" type="ORF">DAPK24_011150</name>
</gene>
<evidence type="ECO:0000256" key="4">
    <source>
        <dbReference type="PROSITE-ProRule" id="PRU00236"/>
    </source>
</evidence>
<dbReference type="AlphaFoldDB" id="A0AAV5QZZ8"/>
<dbReference type="GO" id="GO:0046872">
    <property type="term" value="F:metal ion binding"/>
    <property type="evidence" value="ECO:0007669"/>
    <property type="project" value="UniProtKB-KW"/>
</dbReference>
<name>A0AAV5QZZ8_PICKL</name>
<accession>A0AAV5QZZ8</accession>
<feature type="binding site" evidence="4">
    <location>
        <position position="188"/>
    </location>
    <ligand>
        <name>Zn(2+)</name>
        <dbReference type="ChEBI" id="CHEBI:29105"/>
    </ligand>
</feature>
<dbReference type="InterPro" id="IPR029035">
    <property type="entry name" value="DHS-like_NAD/FAD-binding_dom"/>
</dbReference>
<keyword evidence="4" id="KW-0479">Metal-binding</keyword>
<dbReference type="PROSITE" id="PS50305">
    <property type="entry name" value="SIRTUIN"/>
    <property type="match status" value="1"/>
</dbReference>
<dbReference type="Pfam" id="PF02146">
    <property type="entry name" value="SIR2"/>
    <property type="match status" value="1"/>
</dbReference>
<evidence type="ECO:0000313" key="7">
    <source>
        <dbReference type="Proteomes" id="UP001378960"/>
    </source>
</evidence>
<dbReference type="InterPro" id="IPR026590">
    <property type="entry name" value="Ssirtuin_cat_dom"/>
</dbReference>
<dbReference type="SUPFAM" id="SSF52467">
    <property type="entry name" value="DHS-like NAD/FAD-binding domain"/>
    <property type="match status" value="1"/>
</dbReference>
<dbReference type="EMBL" id="BTGB01000001">
    <property type="protein sequence ID" value="GMM44540.1"/>
    <property type="molecule type" value="Genomic_DNA"/>
</dbReference>